<accession>A0A0C9SNW6</accession>
<reference evidence="3" key="2">
    <citation type="submission" date="2015-01" db="EMBL/GenBank/DDBJ databases">
        <title>Evolutionary Origins and Diversification of the Mycorrhizal Mutualists.</title>
        <authorList>
            <consortium name="DOE Joint Genome Institute"/>
            <consortium name="Mycorrhizal Genomics Consortium"/>
            <person name="Kohler A."/>
            <person name="Kuo A."/>
            <person name="Nagy L.G."/>
            <person name="Floudas D."/>
            <person name="Copeland A."/>
            <person name="Barry K.W."/>
            <person name="Cichocki N."/>
            <person name="Veneault-Fourrey C."/>
            <person name="LaButti K."/>
            <person name="Lindquist E.A."/>
            <person name="Lipzen A."/>
            <person name="Lundell T."/>
            <person name="Morin E."/>
            <person name="Murat C."/>
            <person name="Riley R."/>
            <person name="Ohm R."/>
            <person name="Sun H."/>
            <person name="Tunlid A."/>
            <person name="Henrissat B."/>
            <person name="Grigoriev I.V."/>
            <person name="Hibbett D.S."/>
            <person name="Martin F."/>
        </authorList>
    </citation>
    <scope>NUCLEOTIDE SEQUENCE [LARGE SCALE GENOMIC DNA]</scope>
    <source>
        <strain evidence="3">ATCC 200175</strain>
    </source>
</reference>
<feature type="region of interest" description="Disordered" evidence="1">
    <location>
        <begin position="70"/>
        <end position="127"/>
    </location>
</feature>
<dbReference type="OrthoDB" id="10530671at2759"/>
<sequence>MTIPRTPDDDLALSSAMNTSGVSPPPSHSPQTPPSSPIHSLININININIRNIVYNLIRLPPIITRLRFNTHSLPLRQPRNPTSPLPLGSTKEHPPPVQSLPIQIPAQTQTHSRPAPPHPQNHRRHP</sequence>
<dbReference type="EMBL" id="KN819610">
    <property type="protein sequence ID" value="KIJ08494.1"/>
    <property type="molecule type" value="Genomic_DNA"/>
</dbReference>
<proteinExistence type="predicted"/>
<evidence type="ECO:0000256" key="1">
    <source>
        <dbReference type="SAM" id="MobiDB-lite"/>
    </source>
</evidence>
<dbReference type="AlphaFoldDB" id="A0A0C9SNW6"/>
<dbReference type="Proteomes" id="UP000053647">
    <property type="component" value="Unassembled WGS sequence"/>
</dbReference>
<evidence type="ECO:0000313" key="3">
    <source>
        <dbReference type="Proteomes" id="UP000053647"/>
    </source>
</evidence>
<feature type="region of interest" description="Disordered" evidence="1">
    <location>
        <begin position="1"/>
        <end position="39"/>
    </location>
</feature>
<evidence type="ECO:0000313" key="2">
    <source>
        <dbReference type="EMBL" id="KIJ08494.1"/>
    </source>
</evidence>
<gene>
    <name evidence="2" type="ORF">PAXINDRAFT_18376</name>
</gene>
<organism evidence="2 3">
    <name type="scientific">Paxillus involutus ATCC 200175</name>
    <dbReference type="NCBI Taxonomy" id="664439"/>
    <lineage>
        <taxon>Eukaryota</taxon>
        <taxon>Fungi</taxon>
        <taxon>Dikarya</taxon>
        <taxon>Basidiomycota</taxon>
        <taxon>Agaricomycotina</taxon>
        <taxon>Agaricomycetes</taxon>
        <taxon>Agaricomycetidae</taxon>
        <taxon>Boletales</taxon>
        <taxon>Paxilineae</taxon>
        <taxon>Paxillaceae</taxon>
        <taxon>Paxillus</taxon>
    </lineage>
</organism>
<name>A0A0C9SNW6_PAXIN</name>
<feature type="compositionally biased region" description="Pro residues" evidence="1">
    <location>
        <begin position="23"/>
        <end position="36"/>
    </location>
</feature>
<dbReference type="HOGENOM" id="CLU_2062239_0_0_1"/>
<keyword evidence="3" id="KW-1185">Reference proteome</keyword>
<reference evidence="2 3" key="1">
    <citation type="submission" date="2014-06" db="EMBL/GenBank/DDBJ databases">
        <authorList>
            <consortium name="DOE Joint Genome Institute"/>
            <person name="Kuo A."/>
            <person name="Kohler A."/>
            <person name="Nagy L.G."/>
            <person name="Floudas D."/>
            <person name="Copeland A."/>
            <person name="Barry K.W."/>
            <person name="Cichocki N."/>
            <person name="Veneault-Fourrey C."/>
            <person name="LaButti K."/>
            <person name="Lindquist E.A."/>
            <person name="Lipzen A."/>
            <person name="Lundell T."/>
            <person name="Morin E."/>
            <person name="Murat C."/>
            <person name="Sun H."/>
            <person name="Tunlid A."/>
            <person name="Henrissat B."/>
            <person name="Grigoriev I.V."/>
            <person name="Hibbett D.S."/>
            <person name="Martin F."/>
            <person name="Nordberg H.P."/>
            <person name="Cantor M.N."/>
            <person name="Hua S.X."/>
        </authorList>
    </citation>
    <scope>NUCLEOTIDE SEQUENCE [LARGE SCALE GENOMIC DNA]</scope>
    <source>
        <strain evidence="2 3">ATCC 200175</strain>
    </source>
</reference>
<protein>
    <submittedName>
        <fullName evidence="2">Uncharacterized protein</fullName>
    </submittedName>
</protein>